<evidence type="ECO:0000313" key="9">
    <source>
        <dbReference type="Proteomes" id="UP000197025"/>
    </source>
</evidence>
<dbReference type="InterPro" id="IPR002150">
    <property type="entry name" value="Ribosomal_bL31"/>
</dbReference>
<dbReference type="Proteomes" id="UP000197025">
    <property type="component" value="Unassembled WGS sequence"/>
</dbReference>
<dbReference type="PROSITE" id="PS51257">
    <property type="entry name" value="PROKAR_LIPOPROTEIN"/>
    <property type="match status" value="1"/>
</dbReference>
<proteinExistence type="inferred from homology"/>
<dbReference type="InterPro" id="IPR034704">
    <property type="entry name" value="Ribosomal_bL28/bL31-like_sf"/>
</dbReference>
<evidence type="ECO:0000256" key="6">
    <source>
        <dbReference type="ARBA" id="ARBA00035687"/>
    </source>
</evidence>
<keyword evidence="5 7" id="KW-0687">Ribonucleoprotein</keyword>
<keyword evidence="2 7" id="KW-0699">rRNA-binding</keyword>
<dbReference type="NCBIfam" id="NF000612">
    <property type="entry name" value="PRK00019.1"/>
    <property type="match status" value="1"/>
</dbReference>
<dbReference type="NCBIfam" id="TIGR00105">
    <property type="entry name" value="L31"/>
    <property type="match status" value="1"/>
</dbReference>
<accession>A0A212PS09</accession>
<dbReference type="PRINTS" id="PR01249">
    <property type="entry name" value="RIBOSOMALL31"/>
</dbReference>
<dbReference type="PANTHER" id="PTHR33280:SF1">
    <property type="entry name" value="LARGE RIBOSOMAL SUBUNIT PROTEIN BL31C"/>
    <property type="match status" value="1"/>
</dbReference>
<dbReference type="Gene3D" id="4.10.830.30">
    <property type="entry name" value="Ribosomal protein L31"/>
    <property type="match status" value="1"/>
</dbReference>
<dbReference type="GO" id="GO:0019843">
    <property type="term" value="F:rRNA binding"/>
    <property type="evidence" value="ECO:0007669"/>
    <property type="project" value="UniProtKB-KW"/>
</dbReference>
<sequence length="109" mass="12576">MKPGIHPTWYPNAQVICACGNTWTTGATVPVIRTDVCSKCHPFFTGEQRIVDKEGQVDRFMRRLSARDEAYLKARAERAQRRKRKQAVIEVVEEPEEILERLEGEEEAF</sequence>
<evidence type="ECO:0000313" key="8">
    <source>
        <dbReference type="EMBL" id="SNB49685.1"/>
    </source>
</evidence>
<dbReference type="OrthoDB" id="9803251at2"/>
<dbReference type="PANTHER" id="PTHR33280">
    <property type="entry name" value="50S RIBOSOMAL PROTEIN L31, CHLOROPLASTIC"/>
    <property type="match status" value="1"/>
</dbReference>
<dbReference type="GO" id="GO:0005840">
    <property type="term" value="C:ribosome"/>
    <property type="evidence" value="ECO:0007669"/>
    <property type="project" value="UniProtKB-KW"/>
</dbReference>
<feature type="binding site" evidence="7">
    <location>
        <position position="19"/>
    </location>
    <ligand>
        <name>Zn(2+)</name>
        <dbReference type="ChEBI" id="CHEBI:29105"/>
    </ligand>
</feature>
<keyword evidence="3 7" id="KW-0694">RNA-binding</keyword>
<feature type="binding site" evidence="7">
    <location>
        <position position="17"/>
    </location>
    <ligand>
        <name>Zn(2+)</name>
        <dbReference type="ChEBI" id="CHEBI:29105"/>
    </ligand>
</feature>
<dbReference type="InParanoid" id="A0A212PS09"/>
<evidence type="ECO:0000256" key="5">
    <source>
        <dbReference type="ARBA" id="ARBA00023274"/>
    </source>
</evidence>
<protein>
    <recommendedName>
        <fullName evidence="6 7">Large ribosomal subunit protein bL31</fullName>
    </recommendedName>
</protein>
<comment type="function">
    <text evidence="7">Binds the 23S rRNA.</text>
</comment>
<name>A0A212PS09_9CHLR</name>
<dbReference type="GO" id="GO:1990904">
    <property type="term" value="C:ribonucleoprotein complex"/>
    <property type="evidence" value="ECO:0007669"/>
    <property type="project" value="UniProtKB-KW"/>
</dbReference>
<keyword evidence="4 7" id="KW-0689">Ribosomal protein</keyword>
<dbReference type="FunCoup" id="A0A212PS09">
    <property type="interactions" value="261"/>
</dbReference>
<keyword evidence="7" id="KW-0479">Metal-binding</keyword>
<organism evidence="8 9">
    <name type="scientific">Thermoflexus hugenholtzii JAD2</name>
    <dbReference type="NCBI Taxonomy" id="877466"/>
    <lineage>
        <taxon>Bacteria</taxon>
        <taxon>Bacillati</taxon>
        <taxon>Chloroflexota</taxon>
        <taxon>Thermoflexia</taxon>
        <taxon>Thermoflexales</taxon>
        <taxon>Thermoflexaceae</taxon>
        <taxon>Thermoflexus</taxon>
    </lineage>
</organism>
<dbReference type="HAMAP" id="MF_00501">
    <property type="entry name" value="Ribosomal_bL31_1"/>
    <property type="match status" value="1"/>
</dbReference>
<dbReference type="EMBL" id="FYEK01000002">
    <property type="protein sequence ID" value="SNB49685.1"/>
    <property type="molecule type" value="Genomic_DNA"/>
</dbReference>
<evidence type="ECO:0000256" key="2">
    <source>
        <dbReference type="ARBA" id="ARBA00022730"/>
    </source>
</evidence>
<evidence type="ECO:0000256" key="3">
    <source>
        <dbReference type="ARBA" id="ARBA00022884"/>
    </source>
</evidence>
<feature type="binding site" evidence="7">
    <location>
        <position position="40"/>
    </location>
    <ligand>
        <name>Zn(2+)</name>
        <dbReference type="ChEBI" id="CHEBI:29105"/>
    </ligand>
</feature>
<dbReference type="SUPFAM" id="SSF143800">
    <property type="entry name" value="L28p-like"/>
    <property type="match status" value="1"/>
</dbReference>
<dbReference type="GO" id="GO:0003735">
    <property type="term" value="F:structural constituent of ribosome"/>
    <property type="evidence" value="ECO:0007669"/>
    <property type="project" value="InterPro"/>
</dbReference>
<dbReference type="InterPro" id="IPR042105">
    <property type="entry name" value="Ribosomal_bL31_sf"/>
</dbReference>
<dbReference type="NCBIfam" id="NF001809">
    <property type="entry name" value="PRK00528.1"/>
    <property type="match status" value="1"/>
</dbReference>
<feature type="binding site" evidence="7">
    <location>
        <position position="37"/>
    </location>
    <ligand>
        <name>Zn(2+)</name>
        <dbReference type="ChEBI" id="CHEBI:29105"/>
    </ligand>
</feature>
<comment type="similarity">
    <text evidence="1 7">Belongs to the bacterial ribosomal protein bL31 family. Type A subfamily.</text>
</comment>
<dbReference type="InterPro" id="IPR027491">
    <property type="entry name" value="Ribosomal_bL31_A"/>
</dbReference>
<gene>
    <name evidence="7" type="primary">rpmE</name>
    <name evidence="8" type="ORF">SAMN02746019_00029970</name>
</gene>
<dbReference type="GO" id="GO:0006412">
    <property type="term" value="P:translation"/>
    <property type="evidence" value="ECO:0007669"/>
    <property type="project" value="UniProtKB-UniRule"/>
</dbReference>
<comment type="cofactor">
    <cofactor evidence="7">
        <name>Zn(2+)</name>
        <dbReference type="ChEBI" id="CHEBI:29105"/>
    </cofactor>
    <text evidence="7">Binds 1 zinc ion per subunit.</text>
</comment>
<dbReference type="AlphaFoldDB" id="A0A212PS09"/>
<evidence type="ECO:0000256" key="4">
    <source>
        <dbReference type="ARBA" id="ARBA00022980"/>
    </source>
</evidence>
<evidence type="ECO:0000256" key="7">
    <source>
        <dbReference type="HAMAP-Rule" id="MF_00501"/>
    </source>
</evidence>
<reference evidence="9" key="1">
    <citation type="submission" date="2017-06" db="EMBL/GenBank/DDBJ databases">
        <authorList>
            <person name="Varghese N."/>
            <person name="Submissions S."/>
        </authorList>
    </citation>
    <scope>NUCLEOTIDE SEQUENCE [LARGE SCALE GENOMIC DNA]</scope>
    <source>
        <strain evidence="9">JAD2</strain>
    </source>
</reference>
<keyword evidence="9" id="KW-1185">Reference proteome</keyword>
<comment type="subunit">
    <text evidence="7">Part of the 50S ribosomal subunit.</text>
</comment>
<evidence type="ECO:0000256" key="1">
    <source>
        <dbReference type="ARBA" id="ARBA00009296"/>
    </source>
</evidence>
<dbReference type="PROSITE" id="PS01143">
    <property type="entry name" value="RIBOSOMAL_L31"/>
    <property type="match status" value="1"/>
</dbReference>
<dbReference type="GO" id="GO:0046872">
    <property type="term" value="F:metal ion binding"/>
    <property type="evidence" value="ECO:0007669"/>
    <property type="project" value="UniProtKB-KW"/>
</dbReference>
<keyword evidence="7" id="KW-0862">Zinc</keyword>
<dbReference type="Pfam" id="PF01197">
    <property type="entry name" value="Ribosomal_L31"/>
    <property type="match status" value="1"/>
</dbReference>